<evidence type="ECO:0000256" key="3">
    <source>
        <dbReference type="SAM" id="Phobius"/>
    </source>
</evidence>
<comment type="caution">
    <text evidence="5">The sequence shown here is derived from an EMBL/GenBank/DDBJ whole genome shotgun (WGS) entry which is preliminary data.</text>
</comment>
<reference evidence="5" key="1">
    <citation type="submission" date="2021-01" db="EMBL/GenBank/DDBJ databases">
        <title>Metabolic potential, ecology and presence of endohyphal bacteria is reflected in genomic diversity of Mucoromycotina.</title>
        <authorList>
            <person name="Muszewska A."/>
            <person name="Okrasinska A."/>
            <person name="Steczkiewicz K."/>
            <person name="Drgas O."/>
            <person name="Orlowska M."/>
            <person name="Perlinska-Lenart U."/>
            <person name="Aleksandrzak-Piekarczyk T."/>
            <person name="Szatraj K."/>
            <person name="Zielenkiewicz U."/>
            <person name="Pilsyk S."/>
            <person name="Malc E."/>
            <person name="Mieczkowski P."/>
            <person name="Kruszewska J.S."/>
            <person name="Biernat P."/>
            <person name="Pawlowska J."/>
        </authorList>
    </citation>
    <scope>NUCLEOTIDE SEQUENCE</scope>
    <source>
        <strain evidence="5">WA0000018081</strain>
    </source>
</reference>
<dbReference type="GO" id="GO:0016788">
    <property type="term" value="F:hydrolase activity, acting on ester bonds"/>
    <property type="evidence" value="ECO:0007669"/>
    <property type="project" value="InterPro"/>
</dbReference>
<feature type="transmembrane region" description="Helical" evidence="3">
    <location>
        <begin position="336"/>
        <end position="355"/>
    </location>
</feature>
<name>A0A8H7SIJ0_9FUNG</name>
<feature type="chain" id="PRO_5034671981" evidence="4">
    <location>
        <begin position="17"/>
        <end position="389"/>
    </location>
</feature>
<keyword evidence="3" id="KW-0472">Membrane</keyword>
<dbReference type="EMBL" id="JAEPRE010000357">
    <property type="protein sequence ID" value="KAG2228792.1"/>
    <property type="molecule type" value="Genomic_DNA"/>
</dbReference>
<keyword evidence="6" id="KW-1185">Reference proteome</keyword>
<protein>
    <submittedName>
        <fullName evidence="5">Uncharacterized protein</fullName>
    </submittedName>
</protein>
<keyword evidence="3" id="KW-1133">Transmembrane helix</keyword>
<dbReference type="Proteomes" id="UP000613177">
    <property type="component" value="Unassembled WGS sequence"/>
</dbReference>
<keyword evidence="2" id="KW-0175">Coiled coil</keyword>
<evidence type="ECO:0000256" key="2">
    <source>
        <dbReference type="SAM" id="Coils"/>
    </source>
</evidence>
<dbReference type="OrthoDB" id="1600564at2759"/>
<feature type="signal peptide" evidence="4">
    <location>
        <begin position="1"/>
        <end position="16"/>
    </location>
</feature>
<evidence type="ECO:0000313" key="6">
    <source>
        <dbReference type="Proteomes" id="UP000613177"/>
    </source>
</evidence>
<gene>
    <name evidence="5" type="ORF">INT48_003599</name>
</gene>
<dbReference type="Pfam" id="PF00657">
    <property type="entry name" value="Lipase_GDSL"/>
    <property type="match status" value="1"/>
</dbReference>
<dbReference type="InterPro" id="IPR001087">
    <property type="entry name" value="GDSL"/>
</dbReference>
<keyword evidence="4" id="KW-0732">Signal</keyword>
<dbReference type="AlphaFoldDB" id="A0A8H7SIJ0"/>
<evidence type="ECO:0000313" key="5">
    <source>
        <dbReference type="EMBL" id="KAG2228792.1"/>
    </source>
</evidence>
<accession>A0A8H7SIJ0</accession>
<feature type="coiled-coil region" evidence="2">
    <location>
        <begin position="168"/>
        <end position="203"/>
    </location>
</feature>
<proteinExistence type="predicted"/>
<keyword evidence="1" id="KW-0378">Hydrolase</keyword>
<organism evidence="5 6">
    <name type="scientific">Thamnidium elegans</name>
    <dbReference type="NCBI Taxonomy" id="101142"/>
    <lineage>
        <taxon>Eukaryota</taxon>
        <taxon>Fungi</taxon>
        <taxon>Fungi incertae sedis</taxon>
        <taxon>Mucoromycota</taxon>
        <taxon>Mucoromycotina</taxon>
        <taxon>Mucoromycetes</taxon>
        <taxon>Mucorales</taxon>
        <taxon>Mucorineae</taxon>
        <taxon>Mucoraceae</taxon>
        <taxon>Thamnidium</taxon>
    </lineage>
</organism>
<evidence type="ECO:0000256" key="4">
    <source>
        <dbReference type="SAM" id="SignalP"/>
    </source>
</evidence>
<dbReference type="Gene3D" id="3.40.50.1110">
    <property type="entry name" value="SGNH hydrolase"/>
    <property type="match status" value="1"/>
</dbReference>
<evidence type="ECO:0000256" key="1">
    <source>
        <dbReference type="ARBA" id="ARBA00022801"/>
    </source>
</evidence>
<dbReference type="CDD" id="cd01846">
    <property type="entry name" value="fatty_acyltransferase_like"/>
    <property type="match status" value="1"/>
</dbReference>
<dbReference type="SUPFAM" id="SSF52266">
    <property type="entry name" value="SGNH hydrolase"/>
    <property type="match status" value="1"/>
</dbReference>
<dbReference type="InterPro" id="IPR036514">
    <property type="entry name" value="SGNH_hydro_sf"/>
</dbReference>
<dbReference type="InterPro" id="IPR051058">
    <property type="entry name" value="GDSL_Est/Lipase"/>
</dbReference>
<keyword evidence="3" id="KW-0812">Transmembrane</keyword>
<sequence>MRKYIWSLVWLPLTLSEVIKNIVVFGDSYSDVGNNQRLTNGPLWSEDLAVGWEASLYSFAFSGAVCDNTLYPDQDQFIPSVTDQVEMYYNEQLNLDSEETAIIFWVGINDIYQIFEHTQEDQDIQVELKKVIECIGTNVRNIRKVFSANKFIVFGVPPLERMPYYAANTNLTESREKAANQLNEMLTKEVEKMNKHSQHLELDLVDVHKLLDDIIESPGLFGLKNAHDPFWEVCQGKCTDNPDLYVWWDKTHLTGGVHRLIANSILMAGSLAPETYLGDDTDVHQLLSKYQSSVYKPQKSKGQIERIIAKLKEEKEKEEKYYQPTAEKETSPMKSYLYFGVTATLIVCIVFILFIKTKRRGNHLAALSGLIHKPDRVRFLPLHNMDSNA</sequence>
<dbReference type="PANTHER" id="PTHR45648">
    <property type="entry name" value="GDSL LIPASE/ACYLHYDROLASE FAMILY PROTEIN (AFU_ORTHOLOGUE AFUA_4G14700)"/>
    <property type="match status" value="1"/>
</dbReference>
<dbReference type="PANTHER" id="PTHR45648:SF22">
    <property type="entry name" value="GDSL LIPASE_ACYLHYDROLASE FAMILY PROTEIN (AFU_ORTHOLOGUE AFUA_4G14700)"/>
    <property type="match status" value="1"/>
</dbReference>